<feature type="compositionally biased region" description="Basic and acidic residues" evidence="1">
    <location>
        <begin position="106"/>
        <end position="118"/>
    </location>
</feature>
<dbReference type="AlphaFoldDB" id="A0A0C2X0H0"/>
<protein>
    <submittedName>
        <fullName evidence="2">Uncharacterized protein</fullName>
    </submittedName>
</protein>
<feature type="region of interest" description="Disordered" evidence="1">
    <location>
        <begin position="92"/>
        <end position="131"/>
    </location>
</feature>
<dbReference type="Proteomes" id="UP000054549">
    <property type="component" value="Unassembled WGS sequence"/>
</dbReference>
<evidence type="ECO:0000313" key="3">
    <source>
        <dbReference type="Proteomes" id="UP000054549"/>
    </source>
</evidence>
<gene>
    <name evidence="2" type="ORF">M378DRAFT_801768</name>
</gene>
<dbReference type="EMBL" id="KN818274">
    <property type="protein sequence ID" value="KIL62178.1"/>
    <property type="molecule type" value="Genomic_DNA"/>
</dbReference>
<evidence type="ECO:0000256" key="1">
    <source>
        <dbReference type="SAM" id="MobiDB-lite"/>
    </source>
</evidence>
<reference evidence="2 3" key="1">
    <citation type="submission" date="2014-04" db="EMBL/GenBank/DDBJ databases">
        <title>Evolutionary Origins and Diversification of the Mycorrhizal Mutualists.</title>
        <authorList>
            <consortium name="DOE Joint Genome Institute"/>
            <consortium name="Mycorrhizal Genomics Consortium"/>
            <person name="Kohler A."/>
            <person name="Kuo A."/>
            <person name="Nagy L.G."/>
            <person name="Floudas D."/>
            <person name="Copeland A."/>
            <person name="Barry K.W."/>
            <person name="Cichocki N."/>
            <person name="Veneault-Fourrey C."/>
            <person name="LaButti K."/>
            <person name="Lindquist E.A."/>
            <person name="Lipzen A."/>
            <person name="Lundell T."/>
            <person name="Morin E."/>
            <person name="Murat C."/>
            <person name="Riley R."/>
            <person name="Ohm R."/>
            <person name="Sun H."/>
            <person name="Tunlid A."/>
            <person name="Henrissat B."/>
            <person name="Grigoriev I.V."/>
            <person name="Hibbett D.S."/>
            <person name="Martin F."/>
        </authorList>
    </citation>
    <scope>NUCLEOTIDE SEQUENCE [LARGE SCALE GENOMIC DNA]</scope>
    <source>
        <strain evidence="2 3">Koide BX008</strain>
    </source>
</reference>
<dbReference type="HOGENOM" id="CLU_1927067_0_0_1"/>
<organism evidence="2 3">
    <name type="scientific">Amanita muscaria (strain Koide BX008)</name>
    <dbReference type="NCBI Taxonomy" id="946122"/>
    <lineage>
        <taxon>Eukaryota</taxon>
        <taxon>Fungi</taxon>
        <taxon>Dikarya</taxon>
        <taxon>Basidiomycota</taxon>
        <taxon>Agaricomycotina</taxon>
        <taxon>Agaricomycetes</taxon>
        <taxon>Agaricomycetidae</taxon>
        <taxon>Agaricales</taxon>
        <taxon>Pluteineae</taxon>
        <taxon>Amanitaceae</taxon>
        <taxon>Amanita</taxon>
    </lineage>
</organism>
<proteinExistence type="predicted"/>
<name>A0A0C2X0H0_AMAMK</name>
<evidence type="ECO:0000313" key="2">
    <source>
        <dbReference type="EMBL" id="KIL62178.1"/>
    </source>
</evidence>
<sequence>MISNQLKLDGGIRGDSNFQVVARTNFLEGQYGLAAHCFPNDQDLTWYLQWEGTIKTKGASHRRTIKSHQFISHLRQVPFPEPRSPFVRHLPITPKGNKTAQLNGFSDRDSRHRNDRTGCHSMIDMSTSIRP</sequence>
<accession>A0A0C2X0H0</accession>
<keyword evidence="3" id="KW-1185">Reference proteome</keyword>
<dbReference type="InParanoid" id="A0A0C2X0H0"/>